<organism evidence="2 3">
    <name type="scientific">Hohenbuehelia grisea</name>
    <dbReference type="NCBI Taxonomy" id="104357"/>
    <lineage>
        <taxon>Eukaryota</taxon>
        <taxon>Fungi</taxon>
        <taxon>Dikarya</taxon>
        <taxon>Basidiomycota</taxon>
        <taxon>Agaricomycotina</taxon>
        <taxon>Agaricomycetes</taxon>
        <taxon>Agaricomycetidae</taxon>
        <taxon>Agaricales</taxon>
        <taxon>Pleurotineae</taxon>
        <taxon>Pleurotaceae</taxon>
        <taxon>Hohenbuehelia</taxon>
    </lineage>
</organism>
<proteinExistence type="predicted"/>
<keyword evidence="3" id="KW-1185">Reference proteome</keyword>
<name>A0ABR3IQE1_9AGAR</name>
<reference evidence="3" key="1">
    <citation type="submission" date="2024-06" db="EMBL/GenBank/DDBJ databases">
        <title>Multi-omics analyses provide insights into the biosynthesis of the anticancer antibiotic pleurotin in Hohenbuehelia grisea.</title>
        <authorList>
            <person name="Weaver J.A."/>
            <person name="Alberti F."/>
        </authorList>
    </citation>
    <scope>NUCLEOTIDE SEQUENCE [LARGE SCALE GENOMIC DNA]</scope>
    <source>
        <strain evidence="3">T-177</strain>
    </source>
</reference>
<accession>A0ABR3IQE1</accession>
<dbReference type="Proteomes" id="UP001556367">
    <property type="component" value="Unassembled WGS sequence"/>
</dbReference>
<evidence type="ECO:0000256" key="1">
    <source>
        <dbReference type="SAM" id="MobiDB-lite"/>
    </source>
</evidence>
<dbReference type="EMBL" id="JASNQZ010000018">
    <property type="protein sequence ID" value="KAL0945531.1"/>
    <property type="molecule type" value="Genomic_DNA"/>
</dbReference>
<feature type="region of interest" description="Disordered" evidence="1">
    <location>
        <begin position="20"/>
        <end position="76"/>
    </location>
</feature>
<feature type="compositionally biased region" description="Acidic residues" evidence="1">
    <location>
        <begin position="47"/>
        <end position="63"/>
    </location>
</feature>
<sequence length="76" mass="8217">MKQFWKLAVDLRFTGSVARGLRMGHTTSDAAREPANMQTGGPSGSDTADDADSDDDGALEEEEGRNREIVMQISTD</sequence>
<evidence type="ECO:0000313" key="3">
    <source>
        <dbReference type="Proteomes" id="UP001556367"/>
    </source>
</evidence>
<comment type="caution">
    <text evidence="2">The sequence shown here is derived from an EMBL/GenBank/DDBJ whole genome shotgun (WGS) entry which is preliminary data.</text>
</comment>
<gene>
    <name evidence="2" type="ORF">HGRIS_001012</name>
</gene>
<evidence type="ECO:0000313" key="2">
    <source>
        <dbReference type="EMBL" id="KAL0945531.1"/>
    </source>
</evidence>
<protein>
    <submittedName>
        <fullName evidence="2">Uncharacterized protein</fullName>
    </submittedName>
</protein>